<keyword evidence="7" id="KW-1185">Reference proteome</keyword>
<evidence type="ECO:0000256" key="4">
    <source>
        <dbReference type="ARBA" id="ARBA00023242"/>
    </source>
</evidence>
<dbReference type="STRING" id="3988.B9RZP2"/>
<dbReference type="GO" id="GO:0005634">
    <property type="term" value="C:nucleus"/>
    <property type="evidence" value="ECO:0007669"/>
    <property type="project" value="UniProtKB-SubCell"/>
</dbReference>
<evidence type="ECO:0000256" key="3">
    <source>
        <dbReference type="ARBA" id="ARBA00023163"/>
    </source>
</evidence>
<evidence type="ECO:0000313" key="7">
    <source>
        <dbReference type="Proteomes" id="UP000008311"/>
    </source>
</evidence>
<dbReference type="Pfam" id="PF03514">
    <property type="entry name" value="GRAS"/>
    <property type="match status" value="1"/>
</dbReference>
<comment type="subcellular location">
    <subcellularLocation>
        <location evidence="1">Nucleus</location>
    </subcellularLocation>
</comment>
<organism evidence="6 7">
    <name type="scientific">Ricinus communis</name>
    <name type="common">Castor bean</name>
    <dbReference type="NCBI Taxonomy" id="3988"/>
    <lineage>
        <taxon>Eukaryota</taxon>
        <taxon>Viridiplantae</taxon>
        <taxon>Streptophyta</taxon>
        <taxon>Embryophyta</taxon>
        <taxon>Tracheophyta</taxon>
        <taxon>Spermatophyta</taxon>
        <taxon>Magnoliopsida</taxon>
        <taxon>eudicotyledons</taxon>
        <taxon>Gunneridae</taxon>
        <taxon>Pentapetalae</taxon>
        <taxon>rosids</taxon>
        <taxon>fabids</taxon>
        <taxon>Malpighiales</taxon>
        <taxon>Euphorbiaceae</taxon>
        <taxon>Acalyphoideae</taxon>
        <taxon>Acalypheae</taxon>
        <taxon>Ricinus</taxon>
    </lineage>
</organism>
<name>B9RZP2_RICCO</name>
<sequence>MTKSRIFFFQEFMHGMPSSLNKTSESMETGKRREELIIHGGDDYVLYHNDSLLEGCIFSDYPQQESYSDCRRFSDDPSFSIFSHLQFPPWPDQAAEIQNGIQDNYGNEFNRLNTERSIKPSHSIPFTEVAGQGLSTEEIKRQNMWSLLNFFLASAEKVSNGKFDRASRLLEFCDQSSSNAGNPVQRVVYYFFGALRRRIDQELGKITSRSLVIIPNPSIQACFEGIPFYQAAHLTGIKAIIENVAEANRSHLLKITAVETTSKHLIEETEVKEDLIEIDTKEVVAVYSEYALMNFIVLQDQLGEGFRNTVATEGEDRDIRNVKLDVWRNFFTQCG</sequence>
<dbReference type="PROSITE" id="PS50985">
    <property type="entry name" value="GRAS"/>
    <property type="match status" value="1"/>
</dbReference>
<dbReference type="AlphaFoldDB" id="B9RZP2"/>
<comment type="caution">
    <text evidence="5">Lacks conserved residue(s) required for the propagation of feature annotation.</text>
</comment>
<proteinExistence type="inferred from homology"/>
<dbReference type="Proteomes" id="UP000008311">
    <property type="component" value="Unassembled WGS sequence"/>
</dbReference>
<dbReference type="PANTHER" id="PTHR31636">
    <property type="entry name" value="OSJNBA0084A10.13 PROTEIN-RELATED"/>
    <property type="match status" value="1"/>
</dbReference>
<evidence type="ECO:0000256" key="1">
    <source>
        <dbReference type="ARBA" id="ARBA00004123"/>
    </source>
</evidence>
<dbReference type="EMBL" id="EQ973835">
    <property type="protein sequence ID" value="EEF43075.1"/>
    <property type="molecule type" value="Genomic_DNA"/>
</dbReference>
<evidence type="ECO:0000256" key="2">
    <source>
        <dbReference type="ARBA" id="ARBA00023015"/>
    </source>
</evidence>
<keyword evidence="3" id="KW-0804">Transcription</keyword>
<protein>
    <submittedName>
        <fullName evidence="6">Uncharacterized protein</fullName>
    </submittedName>
</protein>
<accession>B9RZP2</accession>
<keyword evidence="2" id="KW-0805">Transcription regulation</keyword>
<reference evidence="7" key="1">
    <citation type="journal article" date="2010" name="Nat. Biotechnol.">
        <title>Draft genome sequence of the oilseed species Ricinus communis.</title>
        <authorList>
            <person name="Chan A.P."/>
            <person name="Crabtree J."/>
            <person name="Zhao Q."/>
            <person name="Lorenzi H."/>
            <person name="Orvis J."/>
            <person name="Puiu D."/>
            <person name="Melake-Berhan A."/>
            <person name="Jones K.M."/>
            <person name="Redman J."/>
            <person name="Chen G."/>
            <person name="Cahoon E.B."/>
            <person name="Gedil M."/>
            <person name="Stanke M."/>
            <person name="Haas B.J."/>
            <person name="Wortman J.R."/>
            <person name="Fraser-Liggett C.M."/>
            <person name="Ravel J."/>
            <person name="Rabinowicz P.D."/>
        </authorList>
    </citation>
    <scope>NUCLEOTIDE SEQUENCE [LARGE SCALE GENOMIC DNA]</scope>
    <source>
        <strain evidence="7">cv. Hale</strain>
    </source>
</reference>
<keyword evidence="4" id="KW-0539">Nucleus</keyword>
<dbReference type="InParanoid" id="B9RZP2"/>
<evidence type="ECO:0000313" key="6">
    <source>
        <dbReference type="EMBL" id="EEF43075.1"/>
    </source>
</evidence>
<dbReference type="eggNOG" id="ENOG502QQYY">
    <property type="taxonomic scope" value="Eukaryota"/>
</dbReference>
<feature type="region of interest" description="SAW" evidence="5">
    <location>
        <begin position="311"/>
        <end position="335"/>
    </location>
</feature>
<dbReference type="InterPro" id="IPR005202">
    <property type="entry name" value="TF_GRAS"/>
</dbReference>
<gene>
    <name evidence="6" type="ORF">RCOM_1000300</name>
</gene>
<comment type="similarity">
    <text evidence="5">Belongs to the GRAS family.</text>
</comment>
<evidence type="ECO:0000256" key="5">
    <source>
        <dbReference type="PROSITE-ProRule" id="PRU01191"/>
    </source>
</evidence>